<gene>
    <name evidence="10" type="ORF">AG1IA_01479</name>
</gene>
<dbReference type="OrthoDB" id="1741334at2759"/>
<evidence type="ECO:0000256" key="8">
    <source>
        <dbReference type="PROSITE-ProRule" id="PRU00221"/>
    </source>
</evidence>
<dbReference type="GO" id="GO:0051536">
    <property type="term" value="F:iron-sulfur cluster binding"/>
    <property type="evidence" value="ECO:0007669"/>
    <property type="project" value="UniProtKB-KW"/>
</dbReference>
<keyword evidence="11" id="KW-1185">Reference proteome</keyword>
<dbReference type="Pfam" id="PF00400">
    <property type="entry name" value="WD40"/>
    <property type="match status" value="1"/>
</dbReference>
<dbReference type="Gene3D" id="3.40.50.300">
    <property type="entry name" value="P-loop containing nucleotide triphosphate hydrolases"/>
    <property type="match status" value="1"/>
</dbReference>
<dbReference type="CDD" id="cd02037">
    <property type="entry name" value="Mrp_NBP35"/>
    <property type="match status" value="1"/>
</dbReference>
<dbReference type="InterPro" id="IPR033756">
    <property type="entry name" value="YlxH/NBP35"/>
</dbReference>
<dbReference type="InterPro" id="IPR027417">
    <property type="entry name" value="P-loop_NTPase"/>
</dbReference>
<dbReference type="PROSITE" id="PS50294">
    <property type="entry name" value="WD_REPEATS_REGION"/>
    <property type="match status" value="1"/>
</dbReference>
<dbReference type="GO" id="GO:0005774">
    <property type="term" value="C:vacuolar membrane"/>
    <property type="evidence" value="ECO:0007669"/>
    <property type="project" value="TreeGrafter"/>
</dbReference>
<dbReference type="PANTHER" id="PTHR46170:SF1">
    <property type="entry name" value="GATOR COMPLEX PROTEIN WDR59"/>
    <property type="match status" value="1"/>
</dbReference>
<dbReference type="Pfam" id="PF10609">
    <property type="entry name" value="ParA"/>
    <property type="match status" value="1"/>
</dbReference>
<dbReference type="GO" id="GO:0034198">
    <property type="term" value="P:cellular response to amino acid starvation"/>
    <property type="evidence" value="ECO:0007669"/>
    <property type="project" value="TreeGrafter"/>
</dbReference>
<evidence type="ECO:0000256" key="1">
    <source>
        <dbReference type="ARBA" id="ARBA00022574"/>
    </source>
</evidence>
<dbReference type="Proteomes" id="UP000011668">
    <property type="component" value="Unassembled WGS sequence"/>
</dbReference>
<evidence type="ECO:0000313" key="11">
    <source>
        <dbReference type="Proteomes" id="UP000011668"/>
    </source>
</evidence>
<dbReference type="STRING" id="983506.L8X5Z0"/>
<name>L8X5Z0_THACA</name>
<dbReference type="GO" id="GO:0005524">
    <property type="term" value="F:ATP binding"/>
    <property type="evidence" value="ECO:0007669"/>
    <property type="project" value="UniProtKB-KW"/>
</dbReference>
<evidence type="ECO:0000256" key="4">
    <source>
        <dbReference type="ARBA" id="ARBA00022741"/>
    </source>
</evidence>
<accession>L8X5Z0</accession>
<keyword evidence="1 8" id="KW-0853">WD repeat</keyword>
<evidence type="ECO:0000256" key="3">
    <source>
        <dbReference type="ARBA" id="ARBA00022737"/>
    </source>
</evidence>
<dbReference type="AlphaFoldDB" id="L8X5Z0"/>
<evidence type="ECO:0000256" key="6">
    <source>
        <dbReference type="ARBA" id="ARBA00023004"/>
    </source>
</evidence>
<keyword evidence="3" id="KW-0677">Repeat</keyword>
<protein>
    <submittedName>
        <fullName evidence="10">Vacuolar membrane protein</fullName>
    </submittedName>
</protein>
<dbReference type="InterPro" id="IPR036322">
    <property type="entry name" value="WD40_repeat_dom_sf"/>
</dbReference>
<keyword evidence="6" id="KW-0408">Iron</keyword>
<sequence>MLHGQWLVVYDTISTTVTESSSSSVNLALALAKYGRVGLLDLDIFGPSIPKLMGLEGLGEPELTKSASLTEHMPRQYQADSLHKVESNDTAIVWRGLMVQKAAQQLLFDVDWRGHNEAENGLDVLVIDMPPGTGDIALTLGQLVQVSGAVVVSTPQDVSLIDVKKGVAMFRKVSVPILGTILNMAHYTCYKCQPPHKHYLFGSPDSFIKTTSEMGVPVLGQLPLAPHVSSGGDQGIPAMIQSSADDRKELGEVQHTMQTVAQRIWGGLTKSNFVEAPTPTRPLKGLLAVPAQPTVGPRPKSLPQRFSIHHARRPSTSSPLASSQIQAESPRTPVNSHSGAPFEGREQAAESTFYKRLRIDVSEPVGNNPYETPRFIPQGGTWEVADVQWNPHPARSNLICSTSSQKLLIWDLNMPGQNAIMRRLHAHYRAITDINWHSFTPDVLSIMTSLPVDFLTISVRKSDQFLGYALGTVGWIFWWDVLRNLSCVTASATQVKWNRQDPHLLASAHDTSLLIWDDRYGSVPLATIQAHDSRIYGIDWSRKERGAIISCSLDRKIKMWNVNWSSEELPCNGTSKFTPQNEIDTPYPVWRARNLPFGDGVLALPQRGAFHLEMFAWDAASDNSAVTRGAKLITSFEGHRDVVKEYVWRGSGGLDPSFGE</sequence>
<dbReference type="GO" id="GO:0140663">
    <property type="term" value="F:ATP-dependent FeS chaperone activity"/>
    <property type="evidence" value="ECO:0007669"/>
    <property type="project" value="InterPro"/>
</dbReference>
<evidence type="ECO:0000313" key="10">
    <source>
        <dbReference type="EMBL" id="ELU44517.1"/>
    </source>
</evidence>
<comment type="caution">
    <text evidence="10">The sequence shown here is derived from an EMBL/GenBank/DDBJ whole genome shotgun (WGS) entry which is preliminary data.</text>
</comment>
<evidence type="ECO:0000256" key="2">
    <source>
        <dbReference type="ARBA" id="ARBA00022723"/>
    </source>
</evidence>
<evidence type="ECO:0000256" key="5">
    <source>
        <dbReference type="ARBA" id="ARBA00022840"/>
    </source>
</evidence>
<dbReference type="PANTHER" id="PTHR46170">
    <property type="entry name" value="GATOR COMPLEX PROTEIN WDR59"/>
    <property type="match status" value="1"/>
</dbReference>
<evidence type="ECO:0000256" key="7">
    <source>
        <dbReference type="ARBA" id="ARBA00023014"/>
    </source>
</evidence>
<keyword evidence="2" id="KW-0479">Metal-binding</keyword>
<feature type="compositionally biased region" description="Polar residues" evidence="9">
    <location>
        <begin position="314"/>
        <end position="338"/>
    </location>
</feature>
<dbReference type="SUPFAM" id="SSF50978">
    <property type="entry name" value="WD40 repeat-like"/>
    <property type="match status" value="1"/>
</dbReference>
<feature type="repeat" description="WD" evidence="8">
    <location>
        <begin position="528"/>
        <end position="563"/>
    </location>
</feature>
<dbReference type="Gene3D" id="2.130.10.10">
    <property type="entry name" value="YVTN repeat-like/Quinoprotein amine dehydrogenase"/>
    <property type="match status" value="1"/>
</dbReference>
<dbReference type="InterPro" id="IPR001680">
    <property type="entry name" value="WD40_rpt"/>
</dbReference>
<dbReference type="GO" id="GO:0035859">
    <property type="term" value="C:Seh1-associated complex"/>
    <property type="evidence" value="ECO:0007669"/>
    <property type="project" value="TreeGrafter"/>
</dbReference>
<dbReference type="GO" id="GO:0016226">
    <property type="term" value="P:iron-sulfur cluster assembly"/>
    <property type="evidence" value="ECO:0007669"/>
    <property type="project" value="InterPro"/>
</dbReference>
<proteinExistence type="predicted"/>
<dbReference type="InterPro" id="IPR049567">
    <property type="entry name" value="WDR59-like"/>
</dbReference>
<dbReference type="GO" id="GO:0046872">
    <property type="term" value="F:metal ion binding"/>
    <property type="evidence" value="ECO:0007669"/>
    <property type="project" value="UniProtKB-KW"/>
</dbReference>
<dbReference type="SMART" id="SM00320">
    <property type="entry name" value="WD40"/>
    <property type="match status" value="3"/>
</dbReference>
<dbReference type="InterPro" id="IPR019591">
    <property type="entry name" value="Mrp/NBP35_ATP-bd"/>
</dbReference>
<dbReference type="InterPro" id="IPR015943">
    <property type="entry name" value="WD40/YVTN_repeat-like_dom_sf"/>
</dbReference>
<dbReference type="HOGENOM" id="CLU_415717_0_0_1"/>
<keyword evidence="4" id="KW-0547">Nucleotide-binding</keyword>
<evidence type="ECO:0000256" key="9">
    <source>
        <dbReference type="SAM" id="MobiDB-lite"/>
    </source>
</evidence>
<keyword evidence="5" id="KW-0067">ATP-binding</keyword>
<dbReference type="PROSITE" id="PS50082">
    <property type="entry name" value="WD_REPEATS_2"/>
    <property type="match status" value="1"/>
</dbReference>
<dbReference type="GO" id="GO:0035591">
    <property type="term" value="F:signaling adaptor activity"/>
    <property type="evidence" value="ECO:0007669"/>
    <property type="project" value="TreeGrafter"/>
</dbReference>
<feature type="region of interest" description="Disordered" evidence="9">
    <location>
        <begin position="310"/>
        <end position="347"/>
    </location>
</feature>
<organism evidence="10 11">
    <name type="scientific">Thanatephorus cucumeris (strain AG1-IA)</name>
    <name type="common">Rice sheath blight fungus</name>
    <name type="synonym">Rhizoctonia solani</name>
    <dbReference type="NCBI Taxonomy" id="983506"/>
    <lineage>
        <taxon>Eukaryota</taxon>
        <taxon>Fungi</taxon>
        <taxon>Dikarya</taxon>
        <taxon>Basidiomycota</taxon>
        <taxon>Agaricomycotina</taxon>
        <taxon>Agaricomycetes</taxon>
        <taxon>Cantharellales</taxon>
        <taxon>Ceratobasidiaceae</taxon>
        <taxon>Rhizoctonia</taxon>
        <taxon>Rhizoctonia solani AG-1</taxon>
    </lineage>
</organism>
<dbReference type="PROSITE" id="PS00678">
    <property type="entry name" value="WD_REPEATS_1"/>
    <property type="match status" value="1"/>
</dbReference>
<dbReference type="InterPro" id="IPR019775">
    <property type="entry name" value="WD40_repeat_CS"/>
</dbReference>
<dbReference type="GO" id="GO:1904263">
    <property type="term" value="P:positive regulation of TORC1 signaling"/>
    <property type="evidence" value="ECO:0007669"/>
    <property type="project" value="TreeGrafter"/>
</dbReference>
<dbReference type="EMBL" id="AFRT01000299">
    <property type="protein sequence ID" value="ELU44517.1"/>
    <property type="molecule type" value="Genomic_DNA"/>
</dbReference>
<dbReference type="SUPFAM" id="SSF52540">
    <property type="entry name" value="P-loop containing nucleoside triphosphate hydrolases"/>
    <property type="match status" value="1"/>
</dbReference>
<reference evidence="10 11" key="1">
    <citation type="journal article" date="2013" name="Nat. Commun.">
        <title>The evolution and pathogenic mechanisms of the rice sheath blight pathogen.</title>
        <authorList>
            <person name="Zheng A."/>
            <person name="Lin R."/>
            <person name="Xu L."/>
            <person name="Qin P."/>
            <person name="Tang C."/>
            <person name="Ai P."/>
            <person name="Zhang D."/>
            <person name="Liu Y."/>
            <person name="Sun Z."/>
            <person name="Feng H."/>
            <person name="Wang Y."/>
            <person name="Chen Y."/>
            <person name="Liang X."/>
            <person name="Fu R."/>
            <person name="Li Q."/>
            <person name="Zhang J."/>
            <person name="Yu X."/>
            <person name="Xie Z."/>
            <person name="Ding L."/>
            <person name="Guan P."/>
            <person name="Tang J."/>
            <person name="Liang Y."/>
            <person name="Wang S."/>
            <person name="Deng Q."/>
            <person name="Li S."/>
            <person name="Zhu J."/>
            <person name="Wang L."/>
            <person name="Liu H."/>
            <person name="Li P."/>
        </authorList>
    </citation>
    <scope>NUCLEOTIDE SEQUENCE [LARGE SCALE GENOMIC DNA]</scope>
    <source>
        <strain evidence="11">AG-1 IA</strain>
    </source>
</reference>
<keyword evidence="7" id="KW-0411">Iron-sulfur</keyword>